<gene>
    <name evidence="10" type="ORF">AGR7C_Lc80007</name>
</gene>
<dbReference type="PRINTS" id="PR00260">
    <property type="entry name" value="CHEMTRNSDUCR"/>
</dbReference>
<feature type="domain" description="PAS" evidence="7">
    <location>
        <begin position="14"/>
        <end position="64"/>
    </location>
</feature>
<dbReference type="InterPro" id="IPR051310">
    <property type="entry name" value="MCP_chemotaxis"/>
</dbReference>
<dbReference type="EMBL" id="FBWG01000047">
    <property type="protein sequence ID" value="CUX58928.1"/>
    <property type="molecule type" value="Genomic_DNA"/>
</dbReference>
<dbReference type="InterPro" id="IPR000014">
    <property type="entry name" value="PAS"/>
</dbReference>
<dbReference type="SMART" id="SM00091">
    <property type="entry name" value="PAS"/>
    <property type="match status" value="2"/>
</dbReference>
<dbReference type="PANTHER" id="PTHR43531">
    <property type="entry name" value="PROTEIN ICFG"/>
    <property type="match status" value="1"/>
</dbReference>
<dbReference type="NCBIfam" id="TIGR00229">
    <property type="entry name" value="sensory_box"/>
    <property type="match status" value="2"/>
</dbReference>
<dbReference type="SMART" id="SM00086">
    <property type="entry name" value="PAC"/>
    <property type="match status" value="2"/>
</dbReference>
<dbReference type="Gene3D" id="3.30.450.20">
    <property type="entry name" value="PAS domain"/>
    <property type="match status" value="2"/>
</dbReference>
<dbReference type="CDD" id="cd11386">
    <property type="entry name" value="MCP_signal"/>
    <property type="match status" value="1"/>
</dbReference>
<dbReference type="FunFam" id="1.10.287.950:FF:000001">
    <property type="entry name" value="Methyl-accepting chemotaxis sensory transducer"/>
    <property type="match status" value="1"/>
</dbReference>
<evidence type="ECO:0000259" key="7">
    <source>
        <dbReference type="PROSITE" id="PS50112"/>
    </source>
</evidence>
<evidence type="ECO:0000313" key="11">
    <source>
        <dbReference type="Proteomes" id="UP000191987"/>
    </source>
</evidence>
<evidence type="ECO:0000256" key="4">
    <source>
        <dbReference type="PROSITE-ProRule" id="PRU00284"/>
    </source>
</evidence>
<dbReference type="SUPFAM" id="SSF55785">
    <property type="entry name" value="PYP-like sensor domain (PAS domain)"/>
    <property type="match status" value="2"/>
</dbReference>
<dbReference type="Pfam" id="PF13426">
    <property type="entry name" value="PAS_9"/>
    <property type="match status" value="1"/>
</dbReference>
<dbReference type="InterPro" id="IPR004090">
    <property type="entry name" value="Chemotax_Me-accpt_rcpt"/>
</dbReference>
<dbReference type="SMART" id="SM00283">
    <property type="entry name" value="MA"/>
    <property type="match status" value="1"/>
</dbReference>
<dbReference type="InterPro" id="IPR004089">
    <property type="entry name" value="MCPsignal_dom"/>
</dbReference>
<name>A0A1S7RWW4_9HYPH</name>
<dbReference type="GO" id="GO:0006935">
    <property type="term" value="P:chemotaxis"/>
    <property type="evidence" value="ECO:0007669"/>
    <property type="project" value="UniProtKB-KW"/>
</dbReference>
<protein>
    <submittedName>
        <fullName evidence="10">Sensory methylation accepting chemotaxis protein</fullName>
    </submittedName>
</protein>
<organism evidence="10 11">
    <name type="scientific">Agrobacterium deltaense Zutra 3/1</name>
    <dbReference type="NCBI Taxonomy" id="1183427"/>
    <lineage>
        <taxon>Bacteria</taxon>
        <taxon>Pseudomonadati</taxon>
        <taxon>Pseudomonadota</taxon>
        <taxon>Alphaproteobacteria</taxon>
        <taxon>Hyphomicrobiales</taxon>
        <taxon>Rhizobiaceae</taxon>
        <taxon>Rhizobium/Agrobacterium group</taxon>
        <taxon>Agrobacterium</taxon>
    </lineage>
</organism>
<comment type="subcellular location">
    <subcellularLocation>
        <location evidence="1">Membrane</location>
    </subcellularLocation>
</comment>
<feature type="domain" description="Methyl-accepting transducer" evidence="6">
    <location>
        <begin position="302"/>
        <end position="531"/>
    </location>
</feature>
<dbReference type="InterPro" id="IPR003660">
    <property type="entry name" value="HAMP_dom"/>
</dbReference>
<proteinExistence type="inferred from homology"/>
<evidence type="ECO:0000313" key="10">
    <source>
        <dbReference type="EMBL" id="CUX58928.1"/>
    </source>
</evidence>
<evidence type="ECO:0000259" key="8">
    <source>
        <dbReference type="PROSITE" id="PS50113"/>
    </source>
</evidence>
<evidence type="ECO:0000256" key="1">
    <source>
        <dbReference type="ARBA" id="ARBA00004370"/>
    </source>
</evidence>
<dbReference type="Pfam" id="PF08447">
    <property type="entry name" value="PAS_3"/>
    <property type="match status" value="1"/>
</dbReference>
<evidence type="ECO:0000256" key="2">
    <source>
        <dbReference type="ARBA" id="ARBA00022500"/>
    </source>
</evidence>
<feature type="domain" description="PAC" evidence="8">
    <location>
        <begin position="204"/>
        <end position="256"/>
    </location>
</feature>
<dbReference type="InterPro" id="IPR001610">
    <property type="entry name" value="PAC"/>
</dbReference>
<evidence type="ECO:0000256" key="3">
    <source>
        <dbReference type="ARBA" id="ARBA00029447"/>
    </source>
</evidence>
<reference evidence="10 11" key="1">
    <citation type="submission" date="2016-01" db="EMBL/GenBank/DDBJ databases">
        <authorList>
            <person name="Oliw E.H."/>
        </authorList>
    </citation>
    <scope>NUCLEOTIDE SEQUENCE [LARGE SCALE GENOMIC DNA]</scope>
    <source>
        <strain evidence="10 11">Zutra 3-1</strain>
    </source>
</reference>
<dbReference type="PROSITE" id="PS50112">
    <property type="entry name" value="PAS"/>
    <property type="match status" value="2"/>
</dbReference>
<dbReference type="Gene3D" id="1.10.287.950">
    <property type="entry name" value="Methyl-accepting chemotaxis protein"/>
    <property type="match status" value="1"/>
</dbReference>
<evidence type="ECO:0000259" key="9">
    <source>
        <dbReference type="PROSITE" id="PS50885"/>
    </source>
</evidence>
<dbReference type="RefSeq" id="WP_080819166.1">
    <property type="nucleotide sequence ID" value="NZ_LT009749.1"/>
</dbReference>
<dbReference type="SUPFAM" id="SSF58104">
    <property type="entry name" value="Methyl-accepting chemotaxis protein (MCP) signaling domain"/>
    <property type="match status" value="1"/>
</dbReference>
<dbReference type="CDD" id="cd00130">
    <property type="entry name" value="PAS"/>
    <property type="match status" value="2"/>
</dbReference>
<dbReference type="InterPro" id="IPR013655">
    <property type="entry name" value="PAS_fold_3"/>
</dbReference>
<dbReference type="InterPro" id="IPR035965">
    <property type="entry name" value="PAS-like_dom_sf"/>
</dbReference>
<feature type="region of interest" description="Disordered" evidence="5">
    <location>
        <begin position="551"/>
        <end position="578"/>
    </location>
</feature>
<accession>A0A1S7RWW4</accession>
<dbReference type="GO" id="GO:0004888">
    <property type="term" value="F:transmembrane signaling receptor activity"/>
    <property type="evidence" value="ECO:0007669"/>
    <property type="project" value="InterPro"/>
</dbReference>
<dbReference type="PANTHER" id="PTHR43531:SF11">
    <property type="entry name" value="METHYL-ACCEPTING CHEMOTAXIS PROTEIN 3"/>
    <property type="match status" value="1"/>
</dbReference>
<dbReference type="Proteomes" id="UP000191987">
    <property type="component" value="Unassembled WGS sequence"/>
</dbReference>
<dbReference type="PROSITE" id="PS50113">
    <property type="entry name" value="PAC"/>
    <property type="match status" value="1"/>
</dbReference>
<dbReference type="PROSITE" id="PS50885">
    <property type="entry name" value="HAMP"/>
    <property type="match status" value="1"/>
</dbReference>
<dbReference type="GO" id="GO:0007165">
    <property type="term" value="P:signal transduction"/>
    <property type="evidence" value="ECO:0007669"/>
    <property type="project" value="UniProtKB-KW"/>
</dbReference>
<dbReference type="PROSITE" id="PS50111">
    <property type="entry name" value="CHEMOTAXIS_TRANSDUC_2"/>
    <property type="match status" value="1"/>
</dbReference>
<comment type="similarity">
    <text evidence="3">Belongs to the methyl-accepting chemotaxis (MCP) protein family.</text>
</comment>
<dbReference type="Pfam" id="PF00015">
    <property type="entry name" value="MCPsignal"/>
    <property type="match status" value="1"/>
</dbReference>
<keyword evidence="2" id="KW-0145">Chemotaxis</keyword>
<evidence type="ECO:0000256" key="5">
    <source>
        <dbReference type="SAM" id="MobiDB-lite"/>
    </source>
</evidence>
<feature type="domain" description="PAS" evidence="7">
    <location>
        <begin position="151"/>
        <end position="175"/>
    </location>
</feature>
<evidence type="ECO:0000259" key="6">
    <source>
        <dbReference type="PROSITE" id="PS50111"/>
    </source>
</evidence>
<sequence length="578" mass="63677">MSHFSKFGLDASAVLDALSRSQAIIEFDLTGKILKANDNFCKAVGYQQSEIVGRTHSMFLSPEDAASPEYKSFWAKLSRGEYDQGQYRRRAKNGDEIWIEASYNPVFRFGKPYKVVKIATDITSIKRKSAEDDGKLAALSRAQAMIEFTPDGKILSANENFLATLGYTAEDIIGKHHSMFCEPAYAQSEDYRDFWKELGKGHFSTGQFMRLGKDGKRVFIQASYNPIIDDRGRVFKVVKFAFDVTDRMHAVEELGAALERLSQCNIRITLDKPFVGEFERLRCDFNKSIAEFQKTLENVLGQTGDLTRSSQEVSEASVNLAERSREQAVALEETSAALEEITATVRSSTDNMKETRKLVQSARTSTVASTEVVERTVDAMQRIETASREISQIIGVIDEIAFQTNLLALNAGVEAARAGEAGKGFAVVAQEVRELAQRSANAAKEIKALINNSGTEVLEGVRLVGETGEALKQIDALVRHIDGNVDMIAKAADEQAVGISEINKAVNRLDRMTQENAAMSARTTMISTTLAQGADALAQLVSLFKLNRRTVQREDGSSTRSDTPNTARRDQTSARAAA</sequence>
<feature type="domain" description="HAMP" evidence="9">
    <location>
        <begin position="245"/>
        <end position="297"/>
    </location>
</feature>
<keyword evidence="4" id="KW-0807">Transducer</keyword>
<dbReference type="InterPro" id="IPR000700">
    <property type="entry name" value="PAS-assoc_C"/>
</dbReference>
<dbReference type="GO" id="GO:0016020">
    <property type="term" value="C:membrane"/>
    <property type="evidence" value="ECO:0007669"/>
    <property type="project" value="UniProtKB-SubCell"/>
</dbReference>
<dbReference type="AlphaFoldDB" id="A0A1S7RWW4"/>